<dbReference type="GO" id="GO:0006355">
    <property type="term" value="P:regulation of DNA-templated transcription"/>
    <property type="evidence" value="ECO:0007669"/>
    <property type="project" value="InterPro"/>
</dbReference>
<keyword evidence="3" id="KW-0902">Two-component regulatory system</keyword>
<keyword evidence="4" id="KW-0805">Transcription regulation</keyword>
<organism evidence="11 12">
    <name type="scientific">Alicyclobacillus cellulosilyticus</name>
    <dbReference type="NCBI Taxonomy" id="1003997"/>
    <lineage>
        <taxon>Bacteria</taxon>
        <taxon>Bacillati</taxon>
        <taxon>Bacillota</taxon>
        <taxon>Bacilli</taxon>
        <taxon>Bacillales</taxon>
        <taxon>Alicyclobacillaceae</taxon>
        <taxon>Alicyclobacillus</taxon>
    </lineage>
</organism>
<dbReference type="CDD" id="cd00383">
    <property type="entry name" value="trans_reg_C"/>
    <property type="match status" value="1"/>
</dbReference>
<dbReference type="FunFam" id="1.10.10.10:FF:000018">
    <property type="entry name" value="DNA-binding response regulator ResD"/>
    <property type="match status" value="1"/>
</dbReference>
<evidence type="ECO:0000313" key="12">
    <source>
        <dbReference type="Proteomes" id="UP000637695"/>
    </source>
</evidence>
<evidence type="ECO:0000313" key="11">
    <source>
        <dbReference type="EMBL" id="GGI96678.1"/>
    </source>
</evidence>
<keyword evidence="2 7" id="KW-0597">Phosphoprotein</keyword>
<feature type="modified residue" description="4-aspartylphosphate" evidence="7">
    <location>
        <position position="57"/>
    </location>
</feature>
<evidence type="ECO:0000256" key="2">
    <source>
        <dbReference type="ARBA" id="ARBA00022553"/>
    </source>
</evidence>
<dbReference type="InterPro" id="IPR036388">
    <property type="entry name" value="WH-like_DNA-bd_sf"/>
</dbReference>
<dbReference type="GO" id="GO:0000156">
    <property type="term" value="F:phosphorelay response regulator activity"/>
    <property type="evidence" value="ECO:0007669"/>
    <property type="project" value="TreeGrafter"/>
</dbReference>
<dbReference type="InterPro" id="IPR039420">
    <property type="entry name" value="WalR-like"/>
</dbReference>
<name>A0A917K3J5_9BACL</name>
<accession>A0A917K3J5</accession>
<evidence type="ECO:0000256" key="6">
    <source>
        <dbReference type="ARBA" id="ARBA00023163"/>
    </source>
</evidence>
<evidence type="ECO:0000256" key="8">
    <source>
        <dbReference type="PROSITE-ProRule" id="PRU01091"/>
    </source>
</evidence>
<feature type="DNA-binding region" description="OmpR/PhoB-type" evidence="8">
    <location>
        <begin position="133"/>
        <end position="232"/>
    </location>
</feature>
<sequence length="235" mass="26650">MKRFHIHTILVADDEKKIADVVSLYLEQAGYHVVCVHTGREVLQRLDEVNPSLIILDLMLPDVPGEEVCRMVRSRSAVPILMLTAKHRDEDRLRGLQVGADDYVTKPFNPNEIVARVHAILRRTQLDHPLAERMVYRDGDLIIDAVRQVVYKAGVDANLTATEYKLLTTLSRHPKRVFSREELIGRVFGADFDGDVRTIDAHVKNLRAKIEDDPKHPVYVQTVYGMGYRFGGDGA</sequence>
<dbReference type="AlphaFoldDB" id="A0A917K3J5"/>
<dbReference type="PANTHER" id="PTHR48111">
    <property type="entry name" value="REGULATOR OF RPOS"/>
    <property type="match status" value="1"/>
</dbReference>
<dbReference type="InterPro" id="IPR001867">
    <property type="entry name" value="OmpR/PhoB-type_DNA-bd"/>
</dbReference>
<dbReference type="SUPFAM" id="SSF46894">
    <property type="entry name" value="C-terminal effector domain of the bipartite response regulators"/>
    <property type="match status" value="1"/>
</dbReference>
<proteinExistence type="predicted"/>
<feature type="domain" description="OmpR/PhoB-type" evidence="10">
    <location>
        <begin position="133"/>
        <end position="232"/>
    </location>
</feature>
<keyword evidence="5 8" id="KW-0238">DNA-binding</keyword>
<dbReference type="Pfam" id="PF00486">
    <property type="entry name" value="Trans_reg_C"/>
    <property type="match status" value="1"/>
</dbReference>
<evidence type="ECO:0000256" key="4">
    <source>
        <dbReference type="ARBA" id="ARBA00023015"/>
    </source>
</evidence>
<comment type="subcellular location">
    <subcellularLocation>
        <location evidence="1">Cytoplasm</location>
    </subcellularLocation>
</comment>
<evidence type="ECO:0000256" key="1">
    <source>
        <dbReference type="ARBA" id="ARBA00004496"/>
    </source>
</evidence>
<gene>
    <name evidence="11" type="ORF">GCM10010885_02990</name>
</gene>
<dbReference type="RefSeq" id="WP_188880740.1">
    <property type="nucleotide sequence ID" value="NZ_BMOY01000003.1"/>
</dbReference>
<dbReference type="PROSITE" id="PS50110">
    <property type="entry name" value="RESPONSE_REGULATORY"/>
    <property type="match status" value="1"/>
</dbReference>
<dbReference type="SUPFAM" id="SSF52172">
    <property type="entry name" value="CheY-like"/>
    <property type="match status" value="1"/>
</dbReference>
<dbReference type="InterPro" id="IPR016032">
    <property type="entry name" value="Sig_transdc_resp-reg_C-effctor"/>
</dbReference>
<keyword evidence="12" id="KW-1185">Reference proteome</keyword>
<feature type="domain" description="Response regulatory" evidence="9">
    <location>
        <begin position="8"/>
        <end position="121"/>
    </location>
</feature>
<evidence type="ECO:0000256" key="5">
    <source>
        <dbReference type="ARBA" id="ARBA00023125"/>
    </source>
</evidence>
<dbReference type="GO" id="GO:0032993">
    <property type="term" value="C:protein-DNA complex"/>
    <property type="evidence" value="ECO:0007669"/>
    <property type="project" value="TreeGrafter"/>
</dbReference>
<dbReference type="SMART" id="SM00862">
    <property type="entry name" value="Trans_reg_C"/>
    <property type="match status" value="1"/>
</dbReference>
<dbReference type="Proteomes" id="UP000637695">
    <property type="component" value="Unassembled WGS sequence"/>
</dbReference>
<reference evidence="11" key="1">
    <citation type="journal article" date="2014" name="Int. J. Syst. Evol. Microbiol.">
        <title>Complete genome sequence of Corynebacterium casei LMG S-19264T (=DSM 44701T), isolated from a smear-ripened cheese.</title>
        <authorList>
            <consortium name="US DOE Joint Genome Institute (JGI-PGF)"/>
            <person name="Walter F."/>
            <person name="Albersmeier A."/>
            <person name="Kalinowski J."/>
            <person name="Ruckert C."/>
        </authorList>
    </citation>
    <scope>NUCLEOTIDE SEQUENCE</scope>
    <source>
        <strain evidence="11">JCM 18487</strain>
    </source>
</reference>
<dbReference type="InterPro" id="IPR011006">
    <property type="entry name" value="CheY-like_superfamily"/>
</dbReference>
<keyword evidence="6" id="KW-0804">Transcription</keyword>
<evidence type="ECO:0000259" key="9">
    <source>
        <dbReference type="PROSITE" id="PS50110"/>
    </source>
</evidence>
<dbReference type="EMBL" id="BMOY01000003">
    <property type="protein sequence ID" value="GGI96678.1"/>
    <property type="molecule type" value="Genomic_DNA"/>
</dbReference>
<dbReference type="Gene3D" id="3.40.50.2300">
    <property type="match status" value="1"/>
</dbReference>
<evidence type="ECO:0000256" key="7">
    <source>
        <dbReference type="PROSITE-ProRule" id="PRU00169"/>
    </source>
</evidence>
<protein>
    <submittedName>
        <fullName evidence="11">DNA-binding response regulator</fullName>
    </submittedName>
</protein>
<reference evidence="11" key="2">
    <citation type="submission" date="2020-09" db="EMBL/GenBank/DDBJ databases">
        <authorList>
            <person name="Sun Q."/>
            <person name="Ohkuma M."/>
        </authorList>
    </citation>
    <scope>NUCLEOTIDE SEQUENCE</scope>
    <source>
        <strain evidence="11">JCM 18487</strain>
    </source>
</reference>
<dbReference type="Gene3D" id="1.10.10.10">
    <property type="entry name" value="Winged helix-like DNA-binding domain superfamily/Winged helix DNA-binding domain"/>
    <property type="match status" value="1"/>
</dbReference>
<dbReference type="PROSITE" id="PS51755">
    <property type="entry name" value="OMPR_PHOB"/>
    <property type="match status" value="1"/>
</dbReference>
<dbReference type="InterPro" id="IPR001789">
    <property type="entry name" value="Sig_transdc_resp-reg_receiver"/>
</dbReference>
<dbReference type="GO" id="GO:0000976">
    <property type="term" value="F:transcription cis-regulatory region binding"/>
    <property type="evidence" value="ECO:0007669"/>
    <property type="project" value="TreeGrafter"/>
</dbReference>
<dbReference type="SMART" id="SM00448">
    <property type="entry name" value="REC"/>
    <property type="match status" value="1"/>
</dbReference>
<dbReference type="PANTHER" id="PTHR48111:SF73">
    <property type="entry name" value="ALKALINE PHOSPHATASE SYNTHESIS TRANSCRIPTIONAL REGULATORY PROTEIN PHOP"/>
    <property type="match status" value="1"/>
</dbReference>
<evidence type="ECO:0000259" key="10">
    <source>
        <dbReference type="PROSITE" id="PS51755"/>
    </source>
</evidence>
<dbReference type="Gene3D" id="6.10.250.690">
    <property type="match status" value="1"/>
</dbReference>
<dbReference type="FunFam" id="3.40.50.2300:FF:000001">
    <property type="entry name" value="DNA-binding response regulator PhoB"/>
    <property type="match status" value="1"/>
</dbReference>
<comment type="caution">
    <text evidence="11">The sequence shown here is derived from an EMBL/GenBank/DDBJ whole genome shotgun (WGS) entry which is preliminary data.</text>
</comment>
<dbReference type="Pfam" id="PF00072">
    <property type="entry name" value="Response_reg"/>
    <property type="match status" value="1"/>
</dbReference>
<dbReference type="GO" id="GO:0005829">
    <property type="term" value="C:cytosol"/>
    <property type="evidence" value="ECO:0007669"/>
    <property type="project" value="TreeGrafter"/>
</dbReference>
<evidence type="ECO:0000256" key="3">
    <source>
        <dbReference type="ARBA" id="ARBA00023012"/>
    </source>
</evidence>